<comment type="caution">
    <text evidence="5">The sequence shown here is derived from an EMBL/GenBank/DDBJ whole genome shotgun (WGS) entry which is preliminary data.</text>
</comment>
<evidence type="ECO:0000313" key="6">
    <source>
        <dbReference type="Proteomes" id="UP001467690"/>
    </source>
</evidence>
<dbReference type="NCBIfam" id="TIGR00462">
    <property type="entry name" value="genX"/>
    <property type="match status" value="1"/>
</dbReference>
<feature type="domain" description="Aminoacyl-transfer RNA synthetases class-II family profile" evidence="4">
    <location>
        <begin position="19"/>
        <end position="304"/>
    </location>
</feature>
<accession>A0ABV1RMH8</accession>
<organism evidence="5 6">
    <name type="scientific">Catenovulum sediminis</name>
    <dbReference type="NCBI Taxonomy" id="1740262"/>
    <lineage>
        <taxon>Bacteria</taxon>
        <taxon>Pseudomonadati</taxon>
        <taxon>Pseudomonadota</taxon>
        <taxon>Gammaproteobacteria</taxon>
        <taxon>Alteromonadales</taxon>
        <taxon>Alteromonadaceae</taxon>
        <taxon>Catenovulum</taxon>
    </lineage>
</organism>
<keyword evidence="1 5" id="KW-0436">Ligase</keyword>
<keyword evidence="3" id="KW-0067">ATP-binding</keyword>
<dbReference type="GO" id="GO:0003746">
    <property type="term" value="F:translation elongation factor activity"/>
    <property type="evidence" value="ECO:0007669"/>
    <property type="project" value="UniProtKB-KW"/>
</dbReference>
<dbReference type="InterPro" id="IPR004525">
    <property type="entry name" value="EpmA"/>
</dbReference>
<dbReference type="InterPro" id="IPR006195">
    <property type="entry name" value="aa-tRNA-synth_II"/>
</dbReference>
<name>A0ABV1RMH8_9ALTE</name>
<proteinExistence type="predicted"/>
<keyword evidence="2" id="KW-0547">Nucleotide-binding</keyword>
<reference evidence="5 6" key="1">
    <citation type="submission" date="2024-06" db="EMBL/GenBank/DDBJ databases">
        <authorList>
            <person name="Chen R.Y."/>
        </authorList>
    </citation>
    <scope>NUCLEOTIDE SEQUENCE [LARGE SCALE GENOMIC DNA]</scope>
    <source>
        <strain evidence="5 6">D2</strain>
    </source>
</reference>
<dbReference type="InterPro" id="IPR004364">
    <property type="entry name" value="Aa-tRNA-synt_II"/>
</dbReference>
<gene>
    <name evidence="5" type="primary">epmA</name>
    <name evidence="5" type="ORF">ABS311_19915</name>
</gene>
<dbReference type="EC" id="6.3.1.-" evidence="5"/>
<dbReference type="InterPro" id="IPR045864">
    <property type="entry name" value="aa-tRNA-synth_II/BPL/LPL"/>
</dbReference>
<dbReference type="EMBL" id="JBELOE010000284">
    <property type="protein sequence ID" value="MER2494149.1"/>
    <property type="molecule type" value="Genomic_DNA"/>
</dbReference>
<evidence type="ECO:0000256" key="1">
    <source>
        <dbReference type="ARBA" id="ARBA00022598"/>
    </source>
</evidence>
<dbReference type="Gene3D" id="3.30.930.10">
    <property type="entry name" value="Bira Bifunctional Protein, Domain 2"/>
    <property type="match status" value="1"/>
</dbReference>
<dbReference type="PANTHER" id="PTHR42918">
    <property type="entry name" value="LYSYL-TRNA SYNTHETASE"/>
    <property type="match status" value="1"/>
</dbReference>
<dbReference type="PANTHER" id="PTHR42918:SF6">
    <property type="entry name" value="ELONGATION FACTOR P--(R)-BETA-LYSINE LIGASE"/>
    <property type="match status" value="1"/>
</dbReference>
<dbReference type="NCBIfam" id="NF006828">
    <property type="entry name" value="PRK09350.1"/>
    <property type="match status" value="1"/>
</dbReference>
<evidence type="ECO:0000259" key="4">
    <source>
        <dbReference type="PROSITE" id="PS50862"/>
    </source>
</evidence>
<dbReference type="RefSeq" id="WP_350403164.1">
    <property type="nucleotide sequence ID" value="NZ_JBELOE010000284.1"/>
</dbReference>
<dbReference type="GO" id="GO:0016874">
    <property type="term" value="F:ligase activity"/>
    <property type="evidence" value="ECO:0007669"/>
    <property type="project" value="UniProtKB-KW"/>
</dbReference>
<dbReference type="Proteomes" id="UP001467690">
    <property type="component" value="Unassembled WGS sequence"/>
</dbReference>
<dbReference type="Pfam" id="PF00152">
    <property type="entry name" value="tRNA-synt_2"/>
    <property type="match status" value="1"/>
</dbReference>
<keyword evidence="6" id="KW-1185">Reference proteome</keyword>
<evidence type="ECO:0000256" key="2">
    <source>
        <dbReference type="ARBA" id="ARBA00022741"/>
    </source>
</evidence>
<keyword evidence="5" id="KW-0648">Protein biosynthesis</keyword>
<evidence type="ECO:0000313" key="5">
    <source>
        <dbReference type="EMBL" id="MER2494149.1"/>
    </source>
</evidence>
<protein>
    <submittedName>
        <fullName evidence="5">Elongation factor P--(R)-beta-lysine ligase</fullName>
        <ecNumber evidence="5">6.3.1.-</ecNumber>
    </submittedName>
</protein>
<dbReference type="PROSITE" id="PS50862">
    <property type="entry name" value="AA_TRNA_LIGASE_II"/>
    <property type="match status" value="1"/>
</dbReference>
<evidence type="ECO:0000256" key="3">
    <source>
        <dbReference type="ARBA" id="ARBA00022840"/>
    </source>
</evidence>
<sequence length="322" mass="36729">MIQWQPSAKIDFLKKRAVILQQIRTFFAQRNVLEVETPVLAKHGVTDVYLENITARFVGPGFANGLELYLQTSPEFAMKRLLAAGSGCIYQICKAFRDDESGRYHNPEFTMLEWYRIKFDAIKLMNEIDTLLQTILKCPPAQVLTYQQAFLQHLDFDPIAGNYQDLKQRLEQLSRSDLHQLTDDYQILLQLAFSELIEPRIGQSEPCFIYQFPAAQASLAKLNQDNPKVAERFELYYKNMELANGFHELTSANDQLKRFQHDNEIRIKQGKVSKSIDEKFIAALQAGLPDCSGVALGVDRLVMLATGAKSIEEVISFNLHSC</sequence>
<dbReference type="SUPFAM" id="SSF55681">
    <property type="entry name" value="Class II aaRS and biotin synthetases"/>
    <property type="match status" value="1"/>
</dbReference>
<keyword evidence="5" id="KW-0251">Elongation factor</keyword>